<evidence type="ECO:0000256" key="1">
    <source>
        <dbReference type="SAM" id="MobiDB-lite"/>
    </source>
</evidence>
<dbReference type="PANTHER" id="PTHR11324">
    <property type="entry name" value="IL16-RELATED"/>
    <property type="match status" value="1"/>
</dbReference>
<dbReference type="eggNOG" id="KOG3209">
    <property type="taxonomic scope" value="Eukaryota"/>
</dbReference>
<feature type="compositionally biased region" description="Polar residues" evidence="1">
    <location>
        <begin position="2639"/>
        <end position="2669"/>
    </location>
</feature>
<feature type="compositionally biased region" description="Polar residues" evidence="1">
    <location>
        <begin position="2898"/>
        <end position="2915"/>
    </location>
</feature>
<feature type="compositionally biased region" description="Polar residues" evidence="1">
    <location>
        <begin position="2290"/>
        <end position="2316"/>
    </location>
</feature>
<feature type="compositionally biased region" description="Pro residues" evidence="1">
    <location>
        <begin position="2789"/>
        <end position="2803"/>
    </location>
</feature>
<gene>
    <name evidence="3" type="ORF">BRAFLDRAFT_125231</name>
</gene>
<feature type="domain" description="PDZ" evidence="2">
    <location>
        <begin position="3049"/>
        <end position="3134"/>
    </location>
</feature>
<organism>
    <name type="scientific">Branchiostoma floridae</name>
    <name type="common">Florida lancelet</name>
    <name type="synonym">Amphioxus</name>
    <dbReference type="NCBI Taxonomy" id="7739"/>
    <lineage>
        <taxon>Eukaryota</taxon>
        <taxon>Metazoa</taxon>
        <taxon>Chordata</taxon>
        <taxon>Cephalochordata</taxon>
        <taxon>Leptocardii</taxon>
        <taxon>Amphioxiformes</taxon>
        <taxon>Branchiostomatidae</taxon>
        <taxon>Branchiostoma</taxon>
    </lineage>
</organism>
<feature type="compositionally biased region" description="Polar residues" evidence="1">
    <location>
        <begin position="2822"/>
        <end position="2832"/>
    </location>
</feature>
<feature type="region of interest" description="Disordered" evidence="1">
    <location>
        <begin position="271"/>
        <end position="344"/>
    </location>
</feature>
<feature type="compositionally biased region" description="Acidic residues" evidence="1">
    <location>
        <begin position="2492"/>
        <end position="2501"/>
    </location>
</feature>
<feature type="compositionally biased region" description="Low complexity" evidence="1">
    <location>
        <begin position="1967"/>
        <end position="1992"/>
    </location>
</feature>
<feature type="compositionally biased region" description="Polar residues" evidence="1">
    <location>
        <begin position="2080"/>
        <end position="2100"/>
    </location>
</feature>
<feature type="compositionally biased region" description="Basic and acidic residues" evidence="1">
    <location>
        <begin position="2703"/>
        <end position="2719"/>
    </location>
</feature>
<feature type="region of interest" description="Disordered" evidence="1">
    <location>
        <begin position="611"/>
        <end position="695"/>
    </location>
</feature>
<feature type="compositionally biased region" description="Basic and acidic residues" evidence="1">
    <location>
        <begin position="2220"/>
        <end position="2231"/>
    </location>
</feature>
<protein>
    <recommendedName>
        <fullName evidence="2">PDZ domain-containing protein</fullName>
    </recommendedName>
</protein>
<feature type="compositionally biased region" description="Polar residues" evidence="1">
    <location>
        <begin position="297"/>
        <end position="310"/>
    </location>
</feature>
<dbReference type="SUPFAM" id="SSF50156">
    <property type="entry name" value="PDZ domain-like"/>
    <property type="match status" value="8"/>
</dbReference>
<dbReference type="CDD" id="cd06763">
    <property type="entry name" value="PDZ7_PDZD2-PDZ4_hPro-IL-16-like"/>
    <property type="match status" value="1"/>
</dbReference>
<dbReference type="CDD" id="cd06762">
    <property type="entry name" value="PDZ6_PDZD2-PDZ3_hPro-IL-16-like"/>
    <property type="match status" value="1"/>
</dbReference>
<feature type="domain" description="PDZ" evidence="2">
    <location>
        <begin position="1477"/>
        <end position="1561"/>
    </location>
</feature>
<feature type="compositionally biased region" description="Polar residues" evidence="1">
    <location>
        <begin position="835"/>
        <end position="858"/>
    </location>
</feature>
<feature type="region of interest" description="Disordered" evidence="1">
    <location>
        <begin position="835"/>
        <end position="890"/>
    </location>
</feature>
<feature type="compositionally biased region" description="Low complexity" evidence="1">
    <location>
        <begin position="2336"/>
        <end position="2355"/>
    </location>
</feature>
<feature type="domain" description="PDZ" evidence="2">
    <location>
        <begin position="953"/>
        <end position="1025"/>
    </location>
</feature>
<evidence type="ECO:0000313" key="3">
    <source>
        <dbReference type="EMBL" id="EEN49535.1"/>
    </source>
</evidence>
<feature type="domain" description="PDZ" evidence="2">
    <location>
        <begin position="497"/>
        <end position="582"/>
    </location>
</feature>
<dbReference type="STRING" id="7739.C3ZD24"/>
<feature type="compositionally biased region" description="Basic and acidic residues" evidence="1">
    <location>
        <begin position="2736"/>
        <end position="2760"/>
    </location>
</feature>
<feature type="compositionally biased region" description="Polar residues" evidence="1">
    <location>
        <begin position="1410"/>
        <end position="1431"/>
    </location>
</feature>
<dbReference type="CDD" id="cd06758">
    <property type="entry name" value="PDZ2_PDZD2-like"/>
    <property type="match status" value="1"/>
</dbReference>
<feature type="region of interest" description="Disordered" evidence="1">
    <location>
        <begin position="1867"/>
        <end position="2367"/>
    </location>
</feature>
<dbReference type="InParanoid" id="C3ZD24"/>
<feature type="compositionally biased region" description="Low complexity" evidence="1">
    <location>
        <begin position="2118"/>
        <end position="2130"/>
    </location>
</feature>
<feature type="compositionally biased region" description="Polar residues" evidence="1">
    <location>
        <begin position="2140"/>
        <end position="2150"/>
    </location>
</feature>
<feature type="compositionally biased region" description="Basic and acidic residues" evidence="1">
    <location>
        <begin position="2538"/>
        <end position="2549"/>
    </location>
</feature>
<feature type="domain" description="PDZ" evidence="2">
    <location>
        <begin position="750"/>
        <end position="837"/>
    </location>
</feature>
<feature type="compositionally biased region" description="Polar residues" evidence="1">
    <location>
        <begin position="322"/>
        <end position="336"/>
    </location>
</feature>
<feature type="compositionally biased region" description="Low complexity" evidence="1">
    <location>
        <begin position="877"/>
        <end position="888"/>
    </location>
</feature>
<feature type="compositionally biased region" description="Pro residues" evidence="1">
    <location>
        <begin position="2505"/>
        <end position="2520"/>
    </location>
</feature>
<feature type="compositionally biased region" description="Pro residues" evidence="1">
    <location>
        <begin position="271"/>
        <end position="284"/>
    </location>
</feature>
<dbReference type="EMBL" id="GG666611">
    <property type="protein sequence ID" value="EEN49535.1"/>
    <property type="molecule type" value="Genomic_DNA"/>
</dbReference>
<feature type="region of interest" description="Disordered" evidence="1">
    <location>
        <begin position="359"/>
        <end position="389"/>
    </location>
</feature>
<feature type="compositionally biased region" description="Basic and acidic residues" evidence="1">
    <location>
        <begin position="2066"/>
        <end position="2077"/>
    </location>
</feature>
<feature type="compositionally biased region" description="Polar residues" evidence="1">
    <location>
        <begin position="2176"/>
        <end position="2205"/>
    </location>
</feature>
<reference evidence="3" key="1">
    <citation type="journal article" date="2008" name="Nature">
        <title>The amphioxus genome and the evolution of the chordate karyotype.</title>
        <authorList>
            <consortium name="US DOE Joint Genome Institute (JGI-PGF)"/>
            <person name="Putnam N.H."/>
            <person name="Butts T."/>
            <person name="Ferrier D.E.K."/>
            <person name="Furlong R.F."/>
            <person name="Hellsten U."/>
            <person name="Kawashima T."/>
            <person name="Robinson-Rechavi M."/>
            <person name="Shoguchi E."/>
            <person name="Terry A."/>
            <person name="Yu J.-K."/>
            <person name="Benito-Gutierrez E.L."/>
            <person name="Dubchak I."/>
            <person name="Garcia-Fernandez J."/>
            <person name="Gibson-Brown J.J."/>
            <person name="Grigoriev I.V."/>
            <person name="Horton A.C."/>
            <person name="de Jong P.J."/>
            <person name="Jurka J."/>
            <person name="Kapitonov V.V."/>
            <person name="Kohara Y."/>
            <person name="Kuroki Y."/>
            <person name="Lindquist E."/>
            <person name="Lucas S."/>
            <person name="Osoegawa K."/>
            <person name="Pennacchio L.A."/>
            <person name="Salamov A.A."/>
            <person name="Satou Y."/>
            <person name="Sauka-Spengler T."/>
            <person name="Schmutz J."/>
            <person name="Shin-I T."/>
            <person name="Toyoda A."/>
            <person name="Bronner-Fraser M."/>
            <person name="Fujiyama A."/>
            <person name="Holland L.Z."/>
            <person name="Holland P.W.H."/>
            <person name="Satoh N."/>
            <person name="Rokhsar D.S."/>
        </authorList>
    </citation>
    <scope>NUCLEOTIDE SEQUENCE [LARGE SCALE GENOMIC DNA]</scope>
    <source>
        <strain evidence="3">S238N-H82</strain>
        <tissue evidence="3">Testes</tissue>
    </source>
</reference>
<feature type="region of interest" description="Disordered" evidence="1">
    <location>
        <begin position="2615"/>
        <end position="2671"/>
    </location>
</feature>
<proteinExistence type="predicted"/>
<feature type="region of interest" description="Disordered" evidence="1">
    <location>
        <begin position="2988"/>
        <end position="3011"/>
    </location>
</feature>
<feature type="domain" description="PDZ" evidence="2">
    <location>
        <begin position="97"/>
        <end position="182"/>
    </location>
</feature>
<dbReference type="SMART" id="SM00228">
    <property type="entry name" value="PDZ"/>
    <property type="match status" value="8"/>
</dbReference>
<feature type="region of interest" description="Disordered" evidence="1">
    <location>
        <begin position="2437"/>
        <end position="2595"/>
    </location>
</feature>
<dbReference type="InterPro" id="IPR036034">
    <property type="entry name" value="PDZ_sf"/>
</dbReference>
<feature type="compositionally biased region" description="Basic and acidic residues" evidence="1">
    <location>
        <begin position="2438"/>
        <end position="2478"/>
    </location>
</feature>
<dbReference type="CDD" id="cd00136">
    <property type="entry name" value="PDZ_canonical"/>
    <property type="match status" value="3"/>
</dbReference>
<feature type="domain" description="PDZ" evidence="2">
    <location>
        <begin position="3218"/>
        <end position="3289"/>
    </location>
</feature>
<feature type="compositionally biased region" description="Low complexity" evidence="1">
    <location>
        <begin position="2629"/>
        <end position="2638"/>
    </location>
</feature>
<feature type="region of interest" description="Disordered" evidence="1">
    <location>
        <begin position="3167"/>
        <end position="3215"/>
    </location>
</feature>
<sequence length="3304" mass="356097">MPITEQNADQFLQTLVVSPPAGDLEGDTQHAVEILKTYLTSISPRQKKVKPVKKSGKAGVPEISGPITSASLLVDDKDHQDVKVFTFRNCPSLEKFGITLTNVPAQDGGMKQKKSSGKKVLGNIQVATVTRDGHAAQDKRLKVGDEVLEVNGHLMVKVSLEKARWIIDSALKSGKMVMAILRKVKRRAPLPPAPAHPAPLPPGKVTAPHPLGNSRVMSQSQEVLSVSKMSAVCTCAKPTSSSGFHRWIIDSALKSGKMVMAILRKVKRRAPLPPAPAHPAPLPPGKVTAPHPLGNSRVMSQSQEVLSVSKMSGKKLRKASSQEELSLGSKSSLQDDPNSRYDPAKELSDKLDRLIASTSQPRLEHGKSGGVPPLPRQPVSAATPRPQSMPPDIMSQHALGNDIAMIDRPQSVLVHDLQDVPECTSPRDAVLQRVASAESLDDISDVEMSEYHPSMHLGSEQQGVTDETMEKMAAMVGQRYGRKLTPRGLRRKRHVVKMHLLKEQGGLGVQIAGGKGSKKGDIGIFVTNVEKGGAAQRDGRLHRGDEILMVNGRSLIGLSHQEAVDLLKSTGSLVQLVIATKHAPKDKSKRKYSPDISQFPLTTISLPAYQQTEDHSAVDTSSEKSHDQDLSPGHTAATQDSPGTMERLSHDQFSSPEYPAAGDVLCDLDTSPLGETSHDQNSSPEHPAARGMRQSWSLEGIKDFTETGKVDRRLSLQEVKLKRGTDYVKTRRSQSSAMLERRHSPPIVTTISLLKGVGGKGLGFSIVGGEDSARGSMGIFIKTIFPGGAAAKDGRLKEGDEILEVNGITLQGLTHQEAINIFKQVKKGIVSLQIRSRQSSPGHTHNLSPSQSVDSTPCHTPGHSPRPSLTDFSHIIPQDASPAQPQSPHTVDSAFLEKFRQQYEIPPDRRLLQVKTNKVRAQPSPRAHTRLTLPSWRSSASSTRFRPTADSYRSKLTKPGMGLGIGVGCVGLPLGDGSGYGIFVHSIAKTSPAKTQGNLHRGDQVLDVNGASLLNVSLDEAYAVFAGLEAGWIRLVIMRHLDPKVSELEMDAAIQEMSIMQLREELQPMGAVHKMGQDTSAGQQVAASDEPAALSGPLRRILEETSNRDSPTTETELAQILGSSLQEDHLYKPEDSDTPRGVLRHDRVLSPRQKKVSFAEPEYIDENTPKKEPRLPLPKKQACLDHPATVTPTHGHDAMEFGEDLDLNGIDFEIGEQSQNPKERRPYGIAEELCSEQHVSSGIGPVDTEQTSGQQWTQIEPQVHTRQGKPVSMSGRGTDRSLGEELLDDDLEQGVVEMLAIHRRRGEKLGMELNVVGNSDPEEPIEGVFVRCVTAGGAADRAHGGSGGLRHGDEILSINGQMLQDMTQNEAIALFQELPDTVTTIVARNVRHAGSSESSSQDETDRTREVSSPTNPLTRQNAFESGNVSRSETADSIKSHHSGSVPTDDGNDDRTGPQQISADTDIVHVPEGYDLKVVQIHKRNSTSMGLSIAACDGPTTGYHQVQKVSNGSVCARSGQVVVGDCIAAINGHCLKNRPHLEVLQALNLPAQDVTLAILRKSQAVQQHNGGYPDVEESRDVPVTDIDDLLFSSDEEDQVKAAGGEQQKVNGGCDELEAFLALMNEESKRGASLGLLSGKLTPVDEDEDENEAPVQLQNVSNNVDIAKDLPIDANKDTDNGSLDSPVLPMSKITTSVESLHGGQRSPEHTSPRGNKKRLSLPCEDGEDSLPGESVPPCHLRQVSTESRDSTSTFDSTWERVISDVELNSEFDDDNDSVILETPPPLPPYNAPHLFKDVLGTEDIIVRASPMYGPDSSSSDSDTLKENSDSEDALEVSLEHATPSRNPLKANQYHGIDPARLTVGRHISKPIAAPGHSPASSVRKTPSSPEEAEVPSPPMGFRDSDEMESNLSESVNSTLSAAESSLDPDEENFLDEPLSLPVESEALETPSSLQGEPASPSASDLPDVSELSSESGIDSSVTTATTSPSSDSYTLNPQSTELSDITEEAYASAASNVSRRRDTKNGHMEMSDSESELSEFNPMQFPRQPPDGHEFPEEMSSSRCSSDLSRETSDHDLGKVMKSSSEDASGESGPSSKNSPQESVEDKDSPKAAWFRPTTLGQNHHGGLLQLGAKPADLAQPVSKSRSPSGDSPLSLASVPVLRTSPSILKKFELPETKSGTTHKSESLLSQGNVNKNLGSPLRSLTVQHKAKPPPVPPKPLPHLDLEHKDKMDTTSADVNKNVSSTKKKVVSLNPLSRPPLYSSQSEDLKSPPWQKRKLRTSSLSEDSSTSPNLFSPNSPVRQSYQQHDLWENQTRSSLPWGRKELKSNPSWKRLERTSTGSTDEESSTPSSLPSSPFHNKHEATAGDASYVSKVRQAFEQQAHSTPAVFPVLREQGSSEKSRIRQDSLGEEKFAFPNKPNQKVPLISHEAALPDALENGSEKFLDLENRNTPEELEVENHLDNEEDVFHVEPENIDDGRLAGSNEKVQRLDVDVSDEVEGEDKDSPPPPPDSPPPLPPSSPPNTDKLQEQETPNSTHSSPEEVAKVEKTDSSFGSKLGDLKSSRLGLQMLSRAASPPAKEPDDSADPAIAADKQPLKVPTFTITRTSLIDLQPKLSASTKLKGLSLPGKSDSTSSPGSSLQTVTSALPTIRSSLSGSGLQLPTRSSTSLFGSKPLAPITLTSLVAKQQKFGGKAGGLNSMKGGLSDRKISPPGPLDRHQPQETLAGGESQDIVEDTTEMHHTDSKGEADKENLDYSKEFKAIGDSLSALPKQDNDTPAVTSRDPHSTPATPEPPYLPSEPPPPVLTDQSPSALSDDLSPLISELSTVSGTLSSPEEFAAGTNDPSSANPVDMEAKPPAIRQHPSKDKAESKPTSSFLEQFRAQKAQSLPSAALAKKGGNDSSSDLPEVSSISGSKQSTVLLSPPTSPVLPCGPVDLSTFLPDAGINKTSTPVKEEKDTCLNMEATIGADSDDVFDLENSRLGSRRPKIDRTVSQDSMDSSRHRTWSNMSTDSTSSVLSSSTCSLLSRSEIGRLIEEANASLDEPTDDDIRVVMLRREEGEGLGFSIAGGCDQENKQVTIHRIFSHGLAARGGELQKGDVILSINGRQLRDVSHRKAQEHLKHARPDTVLVVQRRKLEETPEHRTGEAGGKVEQTIQGQINGEPIIDKQSLPASKDEPQTSASQAPRTDKSRPTTEPAPITVHPTQPTGSAPVSDKPTELVELDKGPFGLGFSLEGGRGSPRGDLPITIKRIFRGGGADRSGDLFVGDAIVAINSTDVSTMSHFEAWNMLKALPAGKVSLLIRHKY</sequence>
<feature type="compositionally biased region" description="Basic and acidic residues" evidence="1">
    <location>
        <begin position="2320"/>
        <end position="2335"/>
    </location>
</feature>
<dbReference type="Gene3D" id="2.30.42.10">
    <property type="match status" value="8"/>
</dbReference>
<feature type="region of interest" description="Disordered" evidence="1">
    <location>
        <begin position="1807"/>
        <end position="1852"/>
    </location>
</feature>
<feature type="compositionally biased region" description="Basic and acidic residues" evidence="1">
    <location>
        <begin position="2017"/>
        <end position="2028"/>
    </location>
</feature>
<feature type="compositionally biased region" description="Basic and acidic residues" evidence="1">
    <location>
        <begin position="2395"/>
        <end position="2412"/>
    </location>
</feature>
<feature type="region of interest" description="Disordered" evidence="1">
    <location>
        <begin position="2380"/>
        <end position="2420"/>
    </location>
</feature>
<dbReference type="InterPro" id="IPR001478">
    <property type="entry name" value="PDZ"/>
</dbReference>
<evidence type="ECO:0000259" key="2">
    <source>
        <dbReference type="PROSITE" id="PS50106"/>
    </source>
</evidence>
<feature type="region of interest" description="Disordered" evidence="1">
    <location>
        <begin position="1695"/>
        <end position="1750"/>
    </location>
</feature>
<feature type="region of interest" description="Disordered" evidence="1">
    <location>
        <begin position="1260"/>
        <end position="1280"/>
    </location>
</feature>
<feature type="region of interest" description="Disordered" evidence="1">
    <location>
        <begin position="1392"/>
        <end position="1465"/>
    </location>
</feature>
<feature type="compositionally biased region" description="Polar residues" evidence="1">
    <location>
        <begin position="1740"/>
        <end position="1750"/>
    </location>
</feature>
<accession>C3ZD24</accession>
<feature type="region of interest" description="Disordered" evidence="1">
    <location>
        <begin position="3136"/>
        <end position="3155"/>
    </location>
</feature>
<feature type="domain" description="PDZ" evidence="2">
    <location>
        <begin position="1298"/>
        <end position="1390"/>
    </location>
</feature>
<dbReference type="PANTHER" id="PTHR11324:SF16">
    <property type="entry name" value="PDZ DOMAIN-CONTAINING PROTEIN 2"/>
    <property type="match status" value="1"/>
</dbReference>
<dbReference type="CDD" id="cd06759">
    <property type="entry name" value="PDZ3_PDZD2-PDZ1_hPro-IL-16-like"/>
    <property type="match status" value="1"/>
</dbReference>
<feature type="compositionally biased region" description="Low complexity" evidence="1">
    <location>
        <begin position="2806"/>
        <end position="2821"/>
    </location>
</feature>
<feature type="compositionally biased region" description="Low complexity" evidence="1">
    <location>
        <begin position="2280"/>
        <end position="2289"/>
    </location>
</feature>
<dbReference type="eggNOG" id="KOG0708">
    <property type="taxonomic scope" value="Eukaryota"/>
</dbReference>
<feature type="compositionally biased region" description="Basic and acidic residues" evidence="1">
    <location>
        <begin position="612"/>
        <end position="629"/>
    </location>
</feature>
<name>C3ZD24_BRAFL</name>
<feature type="region of interest" description="Disordered" evidence="1">
    <location>
        <begin position="2689"/>
        <end position="2925"/>
    </location>
</feature>
<dbReference type="PROSITE" id="PS50106">
    <property type="entry name" value="PDZ"/>
    <property type="match status" value="8"/>
</dbReference>
<dbReference type="Pfam" id="PF00595">
    <property type="entry name" value="PDZ"/>
    <property type="match status" value="8"/>
</dbReference>
<feature type="compositionally biased region" description="Polar residues" evidence="1">
    <location>
        <begin position="1907"/>
        <end position="1921"/>
    </location>
</feature>